<evidence type="ECO:0000256" key="1">
    <source>
        <dbReference type="SAM" id="Coils"/>
    </source>
</evidence>
<accession>A0ABV9DJY5</accession>
<gene>
    <name evidence="2" type="ORF">ACFO3D_07905</name>
</gene>
<keyword evidence="1" id="KW-0175">Coiled coil</keyword>
<protein>
    <submittedName>
        <fullName evidence="2">Phasin family protein</fullName>
    </submittedName>
</protein>
<name>A0ABV9DJY5_9BACI</name>
<reference evidence="3" key="1">
    <citation type="journal article" date="2019" name="Int. J. Syst. Evol. Microbiol.">
        <title>The Global Catalogue of Microorganisms (GCM) 10K type strain sequencing project: providing services to taxonomists for standard genome sequencing and annotation.</title>
        <authorList>
            <consortium name="The Broad Institute Genomics Platform"/>
            <consortium name="The Broad Institute Genome Sequencing Center for Infectious Disease"/>
            <person name="Wu L."/>
            <person name="Ma J."/>
        </authorList>
    </citation>
    <scope>NUCLEOTIDE SEQUENCE [LARGE SCALE GENOMIC DNA]</scope>
    <source>
        <strain evidence="3">CGMCC 4.7426</strain>
    </source>
</reference>
<feature type="coiled-coil region" evidence="1">
    <location>
        <begin position="75"/>
        <end position="102"/>
    </location>
</feature>
<sequence>MSDILKKGFLLGLGAAVSGKEKLDVKLKELVEKNELTQEQARTVMRNFVDKGEVKTDEWTAKQYEQTQTMARDLGLATKEDINELRARITELEERLVEEKEESRT</sequence>
<dbReference type="Proteomes" id="UP001595989">
    <property type="component" value="Unassembled WGS sequence"/>
</dbReference>
<dbReference type="RefSeq" id="WP_390294532.1">
    <property type="nucleotide sequence ID" value="NZ_JBHSFU010000004.1"/>
</dbReference>
<comment type="caution">
    <text evidence="2">The sequence shown here is derived from an EMBL/GenBank/DDBJ whole genome shotgun (WGS) entry which is preliminary data.</text>
</comment>
<dbReference type="EMBL" id="JBHSFU010000004">
    <property type="protein sequence ID" value="MFC4558133.1"/>
    <property type="molecule type" value="Genomic_DNA"/>
</dbReference>
<keyword evidence="3" id="KW-1185">Reference proteome</keyword>
<evidence type="ECO:0000313" key="2">
    <source>
        <dbReference type="EMBL" id="MFC4558133.1"/>
    </source>
</evidence>
<proteinExistence type="predicted"/>
<organism evidence="2 3">
    <name type="scientific">Virgibacillus kekensis</name>
    <dbReference type="NCBI Taxonomy" id="202261"/>
    <lineage>
        <taxon>Bacteria</taxon>
        <taxon>Bacillati</taxon>
        <taxon>Bacillota</taxon>
        <taxon>Bacilli</taxon>
        <taxon>Bacillales</taxon>
        <taxon>Bacillaceae</taxon>
        <taxon>Virgibacillus</taxon>
    </lineage>
</organism>
<feature type="coiled-coil region" evidence="1">
    <location>
        <begin position="20"/>
        <end position="47"/>
    </location>
</feature>
<evidence type="ECO:0000313" key="3">
    <source>
        <dbReference type="Proteomes" id="UP001595989"/>
    </source>
</evidence>